<evidence type="ECO:0000256" key="2">
    <source>
        <dbReference type="ARBA" id="ARBA00023125"/>
    </source>
</evidence>
<name>A0A7W7G8H3_9ACTN</name>
<dbReference type="PANTHER" id="PTHR46796:SF6">
    <property type="entry name" value="ARAC SUBFAMILY"/>
    <property type="match status" value="1"/>
</dbReference>
<feature type="domain" description="HTH araC/xylS-type" evidence="5">
    <location>
        <begin position="217"/>
        <end position="318"/>
    </location>
</feature>
<dbReference type="PROSITE" id="PS01124">
    <property type="entry name" value="HTH_ARAC_FAMILY_2"/>
    <property type="match status" value="1"/>
</dbReference>
<accession>A0A7W7G8H3</accession>
<dbReference type="Pfam" id="PF14525">
    <property type="entry name" value="AraC_binding_2"/>
    <property type="match status" value="1"/>
</dbReference>
<dbReference type="EMBL" id="JACHND010000001">
    <property type="protein sequence ID" value="MBB4700312.1"/>
    <property type="molecule type" value="Genomic_DNA"/>
</dbReference>
<dbReference type="Gene3D" id="1.10.10.60">
    <property type="entry name" value="Homeodomain-like"/>
    <property type="match status" value="1"/>
</dbReference>
<keyword evidence="3" id="KW-0804">Transcription</keyword>
<dbReference type="PRINTS" id="PR00032">
    <property type="entry name" value="HTHARAC"/>
</dbReference>
<dbReference type="InterPro" id="IPR018060">
    <property type="entry name" value="HTH_AraC"/>
</dbReference>
<dbReference type="Pfam" id="PF12833">
    <property type="entry name" value="HTH_18"/>
    <property type="match status" value="1"/>
</dbReference>
<evidence type="ECO:0000259" key="5">
    <source>
        <dbReference type="PROSITE" id="PS01124"/>
    </source>
</evidence>
<dbReference type="InterPro" id="IPR009057">
    <property type="entry name" value="Homeodomain-like_sf"/>
</dbReference>
<evidence type="ECO:0000256" key="1">
    <source>
        <dbReference type="ARBA" id="ARBA00023015"/>
    </source>
</evidence>
<dbReference type="SUPFAM" id="SSF46689">
    <property type="entry name" value="Homeodomain-like"/>
    <property type="match status" value="1"/>
</dbReference>
<dbReference type="PANTHER" id="PTHR46796">
    <property type="entry name" value="HTH-TYPE TRANSCRIPTIONAL ACTIVATOR RHAS-RELATED"/>
    <property type="match status" value="1"/>
</dbReference>
<reference evidence="6 7" key="1">
    <citation type="submission" date="2020-08" db="EMBL/GenBank/DDBJ databases">
        <title>Sequencing the genomes of 1000 actinobacteria strains.</title>
        <authorList>
            <person name="Klenk H.-P."/>
        </authorList>
    </citation>
    <scope>NUCLEOTIDE SEQUENCE [LARGE SCALE GENOMIC DNA]</scope>
    <source>
        <strain evidence="6 7">DSM 45784</strain>
    </source>
</reference>
<sequence>MPADAISVISRATTEDIAPAERVHFWEEYNRKALVGLSCRSYSDKGLLATQTNLRVGGVRLAHITGNAHVVERTPHLARSVPNDSVFASLLVKGDAVFYHQDGCLAAGTGDLVVYDTRNPYLFGFSSSMKQFLVDIPGELFAETCVPGGVPVPMLFGRASAREGALVSALGSLLGGLVGPRQGGDDPGELQHAVIGLIRLLTLQRYGGPMSSLTQRIIAEEHIERHLHDPKLDAAVVAAVLGISVRQLSRVFEAAGTSPARYILERRLRRVYAELSRPGTRDTTIADVAYRWGFSSQAHFARVFRARFGHTPSEVRSAASSAETVPCSPASADAVSS</sequence>
<dbReference type="InterPro" id="IPR035418">
    <property type="entry name" value="AraC-bd_2"/>
</dbReference>
<dbReference type="InterPro" id="IPR020449">
    <property type="entry name" value="Tscrpt_reg_AraC-type_HTH"/>
</dbReference>
<evidence type="ECO:0000313" key="7">
    <source>
        <dbReference type="Proteomes" id="UP000542210"/>
    </source>
</evidence>
<dbReference type="RefSeq" id="WP_184878392.1">
    <property type="nucleotide sequence ID" value="NZ_BOOV01000030.1"/>
</dbReference>
<protein>
    <submittedName>
        <fullName evidence="6">AraC-like DNA-binding protein</fullName>
    </submittedName>
</protein>
<dbReference type="Proteomes" id="UP000542210">
    <property type="component" value="Unassembled WGS sequence"/>
</dbReference>
<dbReference type="InterPro" id="IPR050204">
    <property type="entry name" value="AraC_XylS_family_regulators"/>
</dbReference>
<dbReference type="AlphaFoldDB" id="A0A7W7G8H3"/>
<feature type="region of interest" description="Disordered" evidence="4">
    <location>
        <begin position="318"/>
        <end position="337"/>
    </location>
</feature>
<organism evidence="6 7">
    <name type="scientific">Sphaerisporangium siamense</name>
    <dbReference type="NCBI Taxonomy" id="795645"/>
    <lineage>
        <taxon>Bacteria</taxon>
        <taxon>Bacillati</taxon>
        <taxon>Actinomycetota</taxon>
        <taxon>Actinomycetes</taxon>
        <taxon>Streptosporangiales</taxon>
        <taxon>Streptosporangiaceae</taxon>
        <taxon>Sphaerisporangium</taxon>
    </lineage>
</organism>
<keyword evidence="7" id="KW-1185">Reference proteome</keyword>
<dbReference type="GO" id="GO:0003700">
    <property type="term" value="F:DNA-binding transcription factor activity"/>
    <property type="evidence" value="ECO:0007669"/>
    <property type="project" value="InterPro"/>
</dbReference>
<evidence type="ECO:0000256" key="4">
    <source>
        <dbReference type="SAM" id="MobiDB-lite"/>
    </source>
</evidence>
<keyword evidence="1" id="KW-0805">Transcription regulation</keyword>
<dbReference type="SMART" id="SM00342">
    <property type="entry name" value="HTH_ARAC"/>
    <property type="match status" value="1"/>
</dbReference>
<comment type="caution">
    <text evidence="6">The sequence shown here is derived from an EMBL/GenBank/DDBJ whole genome shotgun (WGS) entry which is preliminary data.</text>
</comment>
<gene>
    <name evidence="6" type="ORF">BJ982_001856</name>
</gene>
<evidence type="ECO:0000313" key="6">
    <source>
        <dbReference type="EMBL" id="MBB4700312.1"/>
    </source>
</evidence>
<dbReference type="GO" id="GO:0043565">
    <property type="term" value="F:sequence-specific DNA binding"/>
    <property type="evidence" value="ECO:0007669"/>
    <property type="project" value="InterPro"/>
</dbReference>
<proteinExistence type="predicted"/>
<evidence type="ECO:0000256" key="3">
    <source>
        <dbReference type="ARBA" id="ARBA00023163"/>
    </source>
</evidence>
<keyword evidence="2 6" id="KW-0238">DNA-binding</keyword>